<dbReference type="InterPro" id="IPR001936">
    <property type="entry name" value="RasGAP_dom"/>
</dbReference>
<dbReference type="Pfam" id="PF21877">
    <property type="entry name" value="PH_NF1"/>
    <property type="match status" value="1"/>
</dbReference>
<dbReference type="Proteomes" id="UP000481288">
    <property type="component" value="Unassembled WGS sequence"/>
</dbReference>
<feature type="compositionally biased region" description="Basic and acidic residues" evidence="3">
    <location>
        <begin position="123"/>
        <end position="135"/>
    </location>
</feature>
<comment type="caution">
    <text evidence="5">The sequence shown here is derived from an EMBL/GenBank/DDBJ whole genome shotgun (WGS) entry which is preliminary data.</text>
</comment>
<evidence type="ECO:0000256" key="3">
    <source>
        <dbReference type="SAM" id="MobiDB-lite"/>
    </source>
</evidence>
<keyword evidence="6" id="KW-1185">Reference proteome</keyword>
<protein>
    <submittedName>
        <fullName evidence="5">Neurofibromin</fullName>
    </submittedName>
</protein>
<dbReference type="InterPro" id="IPR001251">
    <property type="entry name" value="CRAL-TRIO_dom"/>
</dbReference>
<dbReference type="Gene3D" id="3.40.525.10">
    <property type="entry name" value="CRAL-TRIO lipid binding domain"/>
    <property type="match status" value="1"/>
</dbReference>
<dbReference type="Gene3D" id="1.10.506.10">
    <property type="entry name" value="GTPase Activation - p120gap, domain 1"/>
    <property type="match status" value="2"/>
</dbReference>
<dbReference type="InterPro" id="IPR023152">
    <property type="entry name" value="RasGAP_CS"/>
</dbReference>
<dbReference type="EMBL" id="QGMG01000033">
    <property type="protein sequence ID" value="TVY58602.1"/>
    <property type="molecule type" value="Genomic_DNA"/>
</dbReference>
<evidence type="ECO:0000256" key="2">
    <source>
        <dbReference type="ARBA" id="ARBA00022553"/>
    </source>
</evidence>
<feature type="region of interest" description="Disordered" evidence="3">
    <location>
        <begin position="108"/>
        <end position="162"/>
    </location>
</feature>
<dbReference type="SUPFAM" id="SSF48371">
    <property type="entry name" value="ARM repeat"/>
    <property type="match status" value="2"/>
</dbReference>
<accession>A0A7D8UXP4</accession>
<name>A0A7D8UXP4_9HELO</name>
<dbReference type="InterPro" id="IPR039360">
    <property type="entry name" value="Ras_GTPase"/>
</dbReference>
<evidence type="ECO:0000256" key="1">
    <source>
        <dbReference type="ARBA" id="ARBA00022468"/>
    </source>
</evidence>
<evidence type="ECO:0000313" key="5">
    <source>
        <dbReference type="EMBL" id="TVY58602.1"/>
    </source>
</evidence>
<dbReference type="Gene3D" id="2.30.29.30">
    <property type="entry name" value="Pleckstrin-homology domain (PH domain)/Phosphotyrosine-binding domain (PTB)"/>
    <property type="match status" value="1"/>
</dbReference>
<dbReference type="CDD" id="cd05392">
    <property type="entry name" value="RasGAP_Neurofibromin_like"/>
    <property type="match status" value="1"/>
</dbReference>
<dbReference type="InterPro" id="IPR011993">
    <property type="entry name" value="PH-like_dom_sf"/>
</dbReference>
<dbReference type="InterPro" id="IPR016024">
    <property type="entry name" value="ARM-type_fold"/>
</dbReference>
<keyword evidence="2" id="KW-0597">Phosphoprotein</keyword>
<feature type="domain" description="Ras-GAP" evidence="4">
    <location>
        <begin position="1229"/>
        <end position="1422"/>
    </location>
</feature>
<organism evidence="5 6">
    <name type="scientific">Lachnellula cervina</name>
    <dbReference type="NCBI Taxonomy" id="1316786"/>
    <lineage>
        <taxon>Eukaryota</taxon>
        <taxon>Fungi</taxon>
        <taxon>Dikarya</taxon>
        <taxon>Ascomycota</taxon>
        <taxon>Pezizomycotina</taxon>
        <taxon>Leotiomycetes</taxon>
        <taxon>Helotiales</taxon>
        <taxon>Lachnaceae</taxon>
        <taxon>Lachnellula</taxon>
    </lineage>
</organism>
<evidence type="ECO:0000259" key="4">
    <source>
        <dbReference type="PROSITE" id="PS50018"/>
    </source>
</evidence>
<dbReference type="GO" id="GO:0007165">
    <property type="term" value="P:signal transduction"/>
    <property type="evidence" value="ECO:0007669"/>
    <property type="project" value="UniProtKB-ARBA"/>
</dbReference>
<dbReference type="InterPro" id="IPR036865">
    <property type="entry name" value="CRAL-TRIO_dom_sf"/>
</dbReference>
<gene>
    <name evidence="5" type="primary">Nf1</name>
    <name evidence="5" type="ORF">LCER1_G001562</name>
</gene>
<dbReference type="InterPro" id="IPR054071">
    <property type="entry name" value="PH_NF1"/>
</dbReference>
<reference evidence="5 6" key="1">
    <citation type="submission" date="2018-05" db="EMBL/GenBank/DDBJ databases">
        <title>Whole genome sequencing for identification of molecular markers to develop diagnostic detection tools for the regulated plant pathogen Lachnellula willkommii.</title>
        <authorList>
            <person name="Giroux E."/>
            <person name="Bilodeau G."/>
        </authorList>
    </citation>
    <scope>NUCLEOTIDE SEQUENCE [LARGE SCALE GENOMIC DNA]</scope>
    <source>
        <strain evidence="5 6">CBS 625.97</strain>
    </source>
</reference>
<dbReference type="PROSITE" id="PS50018">
    <property type="entry name" value="RAS_GTPASE_ACTIV_2"/>
    <property type="match status" value="1"/>
</dbReference>
<dbReference type="Pfam" id="PF13716">
    <property type="entry name" value="CRAL_TRIO_2"/>
    <property type="match status" value="1"/>
</dbReference>
<dbReference type="Pfam" id="PF00616">
    <property type="entry name" value="RasGAP"/>
    <property type="match status" value="2"/>
</dbReference>
<dbReference type="OrthoDB" id="28245at2759"/>
<sequence>ADPVPVMNGDSNLVVTLVDRLTTRLPHRTGSTSGDFAQDEVVVLTRSTLVGVSVSCIGDVVNTLVHLLENLSKSYKEIHTHPIHVLHSELFIFELLAESCSTHWVGVNTSPGASNGDDSQSSDSERSDSEEDSKHPSTLRWHGQRRASRNAPLARSNPPGPLPDGIVKRLLDAVKVFSKPIPEDFVLPTSNILDEDIGSETEIYPGQDNATSTNGHLSGTEASELLLDKTDVIDAHIRRIIEFVSFSNWPRVLEYLKHSLLHAARNSVQTTFAPDDDRSALITFKFISTFWVDSHKLGIVIQELCGTFLHLRKSFQATVAIVVPLMITRWLERNPDEFIDLHSLHKRLDGGAETLFDMTNTMFDGGKRKALLYPFQTSLILLLPDVFEVASNMRDVKSSSISKKVSFLEMLRKALRNRNETPVSCMTGILRAARHFDPDSDAALLSYALDIQDEVREAVFRRTTTGMDSPHINNSLMTAAFVSLTHINFENCVDSLVPLCLASNSPHNFKLSAMAACTHFARQSNAQEYQPLFEKVADFIRAQLILPLARPRDSYPVEQYTLHKPTEKAASDIIFSVLTFLEASPLTLRAGIPAGSAAWYHNVEVIIDSLVFYLVSDDDRIRNLACTVARKLLVNGARAFDLRSDNFDLRAYRHTFWKSTSVLLIAVCEKLLNDCDDKYSTLRFIHDYLESRLVLMKDFKELTNLDEDYPERVTACSRIGTVLMVSICSTDLSTCQLVTRCIGLFCEEAQLVKELSPAKPLTPTMRNFEICLEISSRNFRFTGLVAFQKRARGYLRQLQYPSASIIASWETVFDAWLKLSKQIFSRSTEATEEKALVEWRNYSGFLASVGGICVSDGTPAPEDSHLAGFRWIDRVSPENSDDTFLTTYLKQSVQLLASNNVRIREATRETLSTELASALYLPLFETLETELEVLFDSPRTNTSLSIESRVIFAEQASALLKSTVDKLGGPADAGASLSIDVGALTLNFAKFLDELVENASILRVKIKICQLCETVTQKKELLNLRHDVRIRNQLLEVVFSWIARPGTPNAIHSAGARADEILRLQKDLDRACLKALADLTYRLPLQPAEGQTDADTSDLKSQMFHTYFNRFLSLLNYESTDLGRNGVRLITTANDESLTTPELAITALSNLLSANIDVGLKHSLGIGYHEDLDIRTAFVKVLCNILIQGAEFNNLSDVAVNEKYDELLELLLNDMDLTIALCDACPSTEVDEMTISLLNIFDSRGLGCELLEALIEHEVDETESEAELLRRNCVATKMLSVYAKWKGAAYLKSTLQKVLERLVHTSKDLDLELDPARTASVEELQKNALQLRVVTKVFIDDICNSAVHIPVSFRRIGSIISSAVMKRFPEAKFTAVGAFIFLRFFCPAIVAPDVEGLISSPPSKEMRRGLLLIAKVVQNLANNVLFGAKEPYMFPLNDFLTQNIYRVTAFLREISVPPDVVDPAIDSESFDFGSCVALHRFLYDHWDHVRQKIVFREKKGAFITTVDVGTGQIPILDSLRKLISNLGPPPMDVSWNRPATSQNTPPLYSRFQHFMLRNAGRNTESLASTRAIYDGGESKDGLPMICIILRNIDTEAVDYELLLFGYLKIASRMWHRPFGILIDATCYNGQNEPQDTLFRKLDLLTPSELSRQLQKVFVYNMNSAFRKCFRRILRLAAKSEISAFHPTRVDYYMIGSLQDLQAHFHLSQLHLPKETISVVTDTRFVFQPITRLSKTKGKVEVVIKVGSQFIQVTSTKKQEVVPGLRMNATVNDIFRLSEVDEAPTSIQTEDDTAFGLRTENGKIVMYFTSPRKMDILQAIRGAKSKYGKELRTLKSFERLVRPQDVPGTLLNIALTNMASSDQVLRLASYNLLCALCRAFKFATDSKFLSAKELCVPVHPSRFIIDISRQLAQSEPQLTADFLNEFFVGWESFPYSQRPLSLAYMAPWLPGLRTGLIPTDADSDKAREKVAAIFRKLIEVAISDVVLSTTLEQSVWPVICHDEIYTDIFLEELSKAALGFGLDDERTEILGSIVASLGTITIRGKLLSRLRKALNRTSLRPSRYLPDNTVWGEICVLLRLCLSASFDSGIQSQLYLPELFHLVTMLANTGSTDVRLMVHRLLVNTVHAICTTFPLEESKHARLKVLLSSLSEPRNDSLFNLSTREGTSISSSQDSGIPALNATESLAILLSEVSTVAATTIDMSNAWRSRWMSLVASTAFQSNPAIQPRAFAVMGCLARDDVDDDLLYQVLVALRSSMSRFMDEGDSEMLIAIVTSLTKLMDKLPPASRYGMQLFWLALSLVRLVPLPLFNCTALFLDAIVSNLAKAGEFKDGQMVTTLLQGRLPLEDAALQLDEIYGIHLNFENFHYAVLACLVKGLTDSVTRTTTIRVVTTFLDITNNSTASGIGFPRDLTCMPYLGTLVSRAMTPYEVKNNLWVAGWAPLAEKVTSEEIYRIIESASFKDKELLLNLVISIVDFRYLEDSIQNRCLLWINRIALKRPNIVLHLCAPVIRILDEVLMSCQNAATLESAHQLMRTMTSNPRFSDAMDTAEMLEDVLDGIGFGGLWRSSTFHSQNEHERQCTALTDKLIEVCSCLH</sequence>
<dbReference type="SUPFAM" id="SSF48350">
    <property type="entry name" value="GTPase activation domain, GAP"/>
    <property type="match status" value="1"/>
</dbReference>
<dbReference type="GO" id="GO:0005096">
    <property type="term" value="F:GTPase activator activity"/>
    <property type="evidence" value="ECO:0007669"/>
    <property type="project" value="UniProtKB-KW"/>
</dbReference>
<keyword evidence="1" id="KW-0343">GTPase activation</keyword>
<evidence type="ECO:0000313" key="6">
    <source>
        <dbReference type="Proteomes" id="UP000481288"/>
    </source>
</evidence>
<dbReference type="SMART" id="SM00323">
    <property type="entry name" value="RasGAP"/>
    <property type="match status" value="1"/>
</dbReference>
<dbReference type="InterPro" id="IPR008936">
    <property type="entry name" value="Rho_GTPase_activation_prot"/>
</dbReference>
<feature type="non-terminal residue" evidence="5">
    <location>
        <position position="1"/>
    </location>
</feature>
<dbReference type="PANTHER" id="PTHR10194">
    <property type="entry name" value="RAS GTPASE-ACTIVATING PROTEINS"/>
    <property type="match status" value="1"/>
</dbReference>
<proteinExistence type="predicted"/>
<dbReference type="PROSITE" id="PS00509">
    <property type="entry name" value="RAS_GTPASE_ACTIV_1"/>
    <property type="match status" value="1"/>
</dbReference>
<dbReference type="PANTHER" id="PTHR10194:SF142">
    <property type="entry name" value="NEUROFIBROMIN"/>
    <property type="match status" value="1"/>
</dbReference>